<gene>
    <name evidence="11" type="primary">MDH2</name>
    <name evidence="11" type="ORF">O9K51_06368</name>
</gene>
<dbReference type="InterPro" id="IPR015955">
    <property type="entry name" value="Lactate_DH/Glyco_Ohase_4_C"/>
</dbReference>
<dbReference type="InterPro" id="IPR022383">
    <property type="entry name" value="Lactate/malate_DH_C"/>
</dbReference>
<dbReference type="Proteomes" id="UP001163105">
    <property type="component" value="Unassembled WGS sequence"/>
</dbReference>
<protein>
    <recommendedName>
        <fullName evidence="3">malate dehydrogenase</fullName>
        <ecNumber evidence="3">1.1.1.37</ecNumber>
    </recommendedName>
</protein>
<dbReference type="EMBL" id="JAQHRD010000005">
    <property type="protein sequence ID" value="KAJ6440578.1"/>
    <property type="molecule type" value="Genomic_DNA"/>
</dbReference>
<evidence type="ECO:0000313" key="11">
    <source>
        <dbReference type="EMBL" id="KAJ6440578.1"/>
    </source>
</evidence>
<feature type="compositionally biased region" description="Low complexity" evidence="8">
    <location>
        <begin position="81"/>
        <end position="94"/>
    </location>
</feature>
<dbReference type="PANTHER" id="PTHR11540">
    <property type="entry name" value="MALATE AND LACTATE DEHYDROGENASE"/>
    <property type="match status" value="1"/>
</dbReference>
<dbReference type="SUPFAM" id="SSF51735">
    <property type="entry name" value="NAD(P)-binding Rossmann-fold domains"/>
    <property type="match status" value="1"/>
</dbReference>
<comment type="catalytic activity">
    <reaction evidence="7">
        <text>(S)-malate + NAD(+) = oxaloacetate + NADH + H(+)</text>
        <dbReference type="Rhea" id="RHEA:21432"/>
        <dbReference type="ChEBI" id="CHEBI:15378"/>
        <dbReference type="ChEBI" id="CHEBI:15589"/>
        <dbReference type="ChEBI" id="CHEBI:16452"/>
        <dbReference type="ChEBI" id="CHEBI:57540"/>
        <dbReference type="ChEBI" id="CHEBI:57945"/>
        <dbReference type="EC" id="1.1.1.37"/>
    </reaction>
</comment>
<evidence type="ECO:0000256" key="6">
    <source>
        <dbReference type="ARBA" id="ARBA00023027"/>
    </source>
</evidence>
<accession>A0AB34FM37</accession>
<reference evidence="11" key="1">
    <citation type="submission" date="2023-01" db="EMBL/GenBank/DDBJ databases">
        <title>The growth and conidiation of Purpureocillium lavendulum are regulated by nitrogen source and histone H3K14 acetylation.</title>
        <authorList>
            <person name="Tang P."/>
            <person name="Han J."/>
            <person name="Zhang C."/>
            <person name="Tang P."/>
            <person name="Qi F."/>
            <person name="Zhang K."/>
            <person name="Liang L."/>
        </authorList>
    </citation>
    <scope>NUCLEOTIDE SEQUENCE</scope>
    <source>
        <strain evidence="11">YMF1.00683</strain>
    </source>
</reference>
<sequence length="446" mass="46907">MTAFNISLALEDVRPEARASTLGRGEPKRFQGLMSAPSGMCALAPVGINGSWCPWPRRGRLHNAAQQSTSIHPPASDRTAQHSTAQHGQAQAQANGKGRHHPPIRNPPILIMLASKIQRRAFSASARNLSKVAVLGAAGGIGQPLSLLLKMNTRVTDLALYDIRLGPGVAADVSHVNTKSTVKGYDPTPSGLAACLEGSDIVLIPAGVPRKPGMTRDDLFNTNASIVRDLAKAVAESAPKAKVLVISNPVNSTVPICAEIFKAKGVYNPKTLFGVTTLDVVRASRFVSEIKGTDPKDENITVVGGHSGVTIVPLFSQSSHPDLSSNAELVKRVQFGGDEVVKAKDGAGSATLSMAMAGARMADSLLRAADGEKGVTEPTFVDSPLYKDQGIDFFSSQVELGPNGVEKILPVGKVDANEEKLIEACLGDLKKNIEKGVAFVAQNPGK</sequence>
<dbReference type="Gene3D" id="3.40.50.720">
    <property type="entry name" value="NAD(P)-binding Rossmann-like Domain"/>
    <property type="match status" value="1"/>
</dbReference>
<feature type="domain" description="Lactate/malate dehydrogenase N-terminal" evidence="9">
    <location>
        <begin position="131"/>
        <end position="274"/>
    </location>
</feature>
<proteinExistence type="inferred from homology"/>
<evidence type="ECO:0000256" key="5">
    <source>
        <dbReference type="ARBA" id="ARBA00023002"/>
    </source>
</evidence>
<evidence type="ECO:0000256" key="3">
    <source>
        <dbReference type="ARBA" id="ARBA00012995"/>
    </source>
</evidence>
<organism evidence="11 12">
    <name type="scientific">Purpureocillium lavendulum</name>
    <dbReference type="NCBI Taxonomy" id="1247861"/>
    <lineage>
        <taxon>Eukaryota</taxon>
        <taxon>Fungi</taxon>
        <taxon>Dikarya</taxon>
        <taxon>Ascomycota</taxon>
        <taxon>Pezizomycotina</taxon>
        <taxon>Sordariomycetes</taxon>
        <taxon>Hypocreomycetidae</taxon>
        <taxon>Hypocreales</taxon>
        <taxon>Ophiocordycipitaceae</taxon>
        <taxon>Purpureocillium</taxon>
    </lineage>
</organism>
<dbReference type="Pfam" id="PF00056">
    <property type="entry name" value="Ldh_1_N"/>
    <property type="match status" value="1"/>
</dbReference>
<dbReference type="SUPFAM" id="SSF56327">
    <property type="entry name" value="LDH C-terminal domain-like"/>
    <property type="match status" value="1"/>
</dbReference>
<feature type="region of interest" description="Disordered" evidence="8">
    <location>
        <begin position="63"/>
        <end position="105"/>
    </location>
</feature>
<evidence type="ECO:0000259" key="10">
    <source>
        <dbReference type="Pfam" id="PF02866"/>
    </source>
</evidence>
<keyword evidence="5" id="KW-0560">Oxidoreductase</keyword>
<feature type="domain" description="Lactate/malate dehydrogenase C-terminal" evidence="10">
    <location>
        <begin position="276"/>
        <end position="440"/>
    </location>
</feature>
<dbReference type="PROSITE" id="PS00068">
    <property type="entry name" value="MDH"/>
    <property type="match status" value="1"/>
</dbReference>
<keyword evidence="4" id="KW-0816">Tricarboxylic acid cycle</keyword>
<dbReference type="InterPro" id="IPR001236">
    <property type="entry name" value="Lactate/malate_DH_N"/>
</dbReference>
<name>A0AB34FM37_9HYPO</name>
<dbReference type="GO" id="GO:0030060">
    <property type="term" value="F:L-malate dehydrogenase (NAD+) activity"/>
    <property type="evidence" value="ECO:0007669"/>
    <property type="project" value="UniProtKB-EC"/>
</dbReference>
<dbReference type="FunFam" id="3.90.110.10:FF:000001">
    <property type="entry name" value="Malate dehydrogenase"/>
    <property type="match status" value="1"/>
</dbReference>
<evidence type="ECO:0000256" key="7">
    <source>
        <dbReference type="ARBA" id="ARBA00048313"/>
    </source>
</evidence>
<dbReference type="EC" id="1.1.1.37" evidence="3"/>
<evidence type="ECO:0000256" key="4">
    <source>
        <dbReference type="ARBA" id="ARBA00022532"/>
    </source>
</evidence>
<comment type="similarity">
    <text evidence="1">Belongs to the LDH/MDH superfamily. MDH type 1 family.</text>
</comment>
<dbReference type="GO" id="GO:0006108">
    <property type="term" value="P:malate metabolic process"/>
    <property type="evidence" value="ECO:0007669"/>
    <property type="project" value="InterPro"/>
</dbReference>
<evidence type="ECO:0000313" key="12">
    <source>
        <dbReference type="Proteomes" id="UP001163105"/>
    </source>
</evidence>
<dbReference type="GO" id="GO:0006099">
    <property type="term" value="P:tricarboxylic acid cycle"/>
    <property type="evidence" value="ECO:0007669"/>
    <property type="project" value="UniProtKB-KW"/>
</dbReference>
<evidence type="ECO:0000259" key="9">
    <source>
        <dbReference type="Pfam" id="PF00056"/>
    </source>
</evidence>
<evidence type="ECO:0000256" key="8">
    <source>
        <dbReference type="SAM" id="MobiDB-lite"/>
    </source>
</evidence>
<dbReference type="Pfam" id="PF02866">
    <property type="entry name" value="Ldh_1_C"/>
    <property type="match status" value="1"/>
</dbReference>
<dbReference type="InterPro" id="IPR010097">
    <property type="entry name" value="Malate_DH_type1"/>
</dbReference>
<keyword evidence="12" id="KW-1185">Reference proteome</keyword>
<evidence type="ECO:0000256" key="2">
    <source>
        <dbReference type="ARBA" id="ARBA00011738"/>
    </source>
</evidence>
<dbReference type="PANTHER" id="PTHR11540:SF73">
    <property type="entry name" value="MALATE DEHYDROGENASE, MITOCHONDRIAL"/>
    <property type="match status" value="1"/>
</dbReference>
<evidence type="ECO:0000256" key="1">
    <source>
        <dbReference type="ARBA" id="ARBA00008824"/>
    </source>
</evidence>
<dbReference type="GO" id="GO:0005739">
    <property type="term" value="C:mitochondrion"/>
    <property type="evidence" value="ECO:0007669"/>
    <property type="project" value="TreeGrafter"/>
</dbReference>
<dbReference type="NCBIfam" id="TIGR01772">
    <property type="entry name" value="MDH_euk_gproteo"/>
    <property type="match status" value="1"/>
</dbReference>
<dbReference type="InterPro" id="IPR001252">
    <property type="entry name" value="Malate_DH_AS"/>
</dbReference>
<dbReference type="InterPro" id="IPR036291">
    <property type="entry name" value="NAD(P)-bd_dom_sf"/>
</dbReference>
<comment type="caution">
    <text evidence="11">The sequence shown here is derived from an EMBL/GenBank/DDBJ whole genome shotgun (WGS) entry which is preliminary data.</text>
</comment>
<dbReference type="AlphaFoldDB" id="A0AB34FM37"/>
<keyword evidence="6" id="KW-0520">NAD</keyword>
<dbReference type="Gene3D" id="3.90.110.10">
    <property type="entry name" value="Lactate dehydrogenase/glycoside hydrolase, family 4, C-terminal"/>
    <property type="match status" value="1"/>
</dbReference>
<comment type="subunit">
    <text evidence="2">Homodimer.</text>
</comment>
<dbReference type="CDD" id="cd01337">
    <property type="entry name" value="MDH_glyoxysomal_mitochondrial"/>
    <property type="match status" value="1"/>
</dbReference>
<dbReference type="FunFam" id="3.40.50.720:FF:000013">
    <property type="entry name" value="Malate dehydrogenase"/>
    <property type="match status" value="1"/>
</dbReference>